<feature type="transmembrane region" description="Helical" evidence="1">
    <location>
        <begin position="35"/>
        <end position="55"/>
    </location>
</feature>
<evidence type="ECO:0000256" key="1">
    <source>
        <dbReference type="SAM" id="Phobius"/>
    </source>
</evidence>
<keyword evidence="1" id="KW-1133">Transmembrane helix</keyword>
<protein>
    <submittedName>
        <fullName evidence="2">Uncharacterized protein</fullName>
    </submittedName>
</protein>
<keyword evidence="1" id="KW-0472">Membrane</keyword>
<organism evidence="2">
    <name type="scientific">uncultured Caudovirales phage</name>
    <dbReference type="NCBI Taxonomy" id="2100421"/>
    <lineage>
        <taxon>Viruses</taxon>
        <taxon>Duplodnaviria</taxon>
        <taxon>Heunggongvirae</taxon>
        <taxon>Uroviricota</taxon>
        <taxon>Caudoviricetes</taxon>
        <taxon>Peduoviridae</taxon>
        <taxon>Maltschvirus</taxon>
        <taxon>Maltschvirus maltsch</taxon>
    </lineage>
</organism>
<name>A0A6J5NJV5_9CAUD</name>
<accession>A0A6J5NJV5</accession>
<dbReference type="EMBL" id="LR796657">
    <property type="protein sequence ID" value="CAB4157525.1"/>
    <property type="molecule type" value="Genomic_DNA"/>
</dbReference>
<reference evidence="2" key="1">
    <citation type="submission" date="2020-04" db="EMBL/GenBank/DDBJ databases">
        <authorList>
            <person name="Chiriac C."/>
            <person name="Salcher M."/>
            <person name="Ghai R."/>
            <person name="Kavagutti S V."/>
        </authorList>
    </citation>
    <scope>NUCLEOTIDE SEQUENCE</scope>
</reference>
<evidence type="ECO:0000313" key="2">
    <source>
        <dbReference type="EMBL" id="CAB4157525.1"/>
    </source>
</evidence>
<sequence>MTRITIPDSLAEHHATEVALAVALRRIEYAEREAAIWRGVAIATTCIAILGVVAVTI</sequence>
<proteinExistence type="predicted"/>
<keyword evidence="1" id="KW-0812">Transmembrane</keyword>
<gene>
    <name evidence="2" type="ORF">UFOVP681_27</name>
</gene>